<feature type="signal peptide" evidence="1">
    <location>
        <begin position="1"/>
        <end position="23"/>
    </location>
</feature>
<keyword evidence="1" id="KW-0732">Signal</keyword>
<comment type="caution">
    <text evidence="2">The sequence shown here is derived from an EMBL/GenBank/DDBJ whole genome shotgun (WGS) entry which is preliminary data.</text>
</comment>
<organism evidence="2 3">
    <name type="scientific">Stylosanthes scabra</name>
    <dbReference type="NCBI Taxonomy" id="79078"/>
    <lineage>
        <taxon>Eukaryota</taxon>
        <taxon>Viridiplantae</taxon>
        <taxon>Streptophyta</taxon>
        <taxon>Embryophyta</taxon>
        <taxon>Tracheophyta</taxon>
        <taxon>Spermatophyta</taxon>
        <taxon>Magnoliopsida</taxon>
        <taxon>eudicotyledons</taxon>
        <taxon>Gunneridae</taxon>
        <taxon>Pentapetalae</taxon>
        <taxon>rosids</taxon>
        <taxon>fabids</taxon>
        <taxon>Fabales</taxon>
        <taxon>Fabaceae</taxon>
        <taxon>Papilionoideae</taxon>
        <taxon>50 kb inversion clade</taxon>
        <taxon>dalbergioids sensu lato</taxon>
        <taxon>Dalbergieae</taxon>
        <taxon>Pterocarpus clade</taxon>
        <taxon>Stylosanthes</taxon>
    </lineage>
</organism>
<sequence length="120" mass="14092">MANKNGIKLAIAVLMSLAIFCTAIDEFYETTIPEDTWIASYFIASNFSLDDCVRNCKVTQIKQKSCMMDCIKRECMNRHPNDEKKRLECIDLLKAQYNIDKCRRCGWSRNMCRSRQWHIP</sequence>
<evidence type="ECO:0000313" key="3">
    <source>
        <dbReference type="Proteomes" id="UP001341840"/>
    </source>
</evidence>
<name>A0ABU6QS32_9FABA</name>
<feature type="chain" id="PRO_5046984517" evidence="1">
    <location>
        <begin position="24"/>
        <end position="120"/>
    </location>
</feature>
<dbReference type="Proteomes" id="UP001341840">
    <property type="component" value="Unassembled WGS sequence"/>
</dbReference>
<evidence type="ECO:0000256" key="1">
    <source>
        <dbReference type="SAM" id="SignalP"/>
    </source>
</evidence>
<accession>A0ABU6QS32</accession>
<dbReference type="EMBL" id="JASCZI010000940">
    <property type="protein sequence ID" value="MED6113869.1"/>
    <property type="molecule type" value="Genomic_DNA"/>
</dbReference>
<keyword evidence="3" id="KW-1185">Reference proteome</keyword>
<reference evidence="2 3" key="1">
    <citation type="journal article" date="2023" name="Plants (Basel)">
        <title>Bridging the Gap: Combining Genomics and Transcriptomics Approaches to Understand Stylosanthes scabra, an Orphan Legume from the Brazilian Caatinga.</title>
        <authorList>
            <person name="Ferreira-Neto J.R.C."/>
            <person name="da Silva M.D."/>
            <person name="Binneck E."/>
            <person name="de Melo N.F."/>
            <person name="da Silva R.H."/>
            <person name="de Melo A.L.T.M."/>
            <person name="Pandolfi V."/>
            <person name="Bustamante F.O."/>
            <person name="Brasileiro-Vidal A.C."/>
            <person name="Benko-Iseppon A.M."/>
        </authorList>
    </citation>
    <scope>NUCLEOTIDE SEQUENCE [LARGE SCALE GENOMIC DNA]</scope>
    <source>
        <tissue evidence="2">Leaves</tissue>
    </source>
</reference>
<proteinExistence type="predicted"/>
<evidence type="ECO:0000313" key="2">
    <source>
        <dbReference type="EMBL" id="MED6113869.1"/>
    </source>
</evidence>
<gene>
    <name evidence="2" type="ORF">PIB30_074845</name>
</gene>
<protein>
    <submittedName>
        <fullName evidence="2">Uncharacterized protein</fullName>
    </submittedName>
</protein>